<name>A0A1I4K7Q5_9BURK</name>
<dbReference type="AlphaFoldDB" id="A0A1I4K7Q5"/>
<evidence type="ECO:0000259" key="2">
    <source>
        <dbReference type="PROSITE" id="PS50206"/>
    </source>
</evidence>
<dbReference type="PANTHER" id="PTHR43031">
    <property type="entry name" value="FAD-DEPENDENT OXIDOREDUCTASE"/>
    <property type="match status" value="1"/>
</dbReference>
<dbReference type="Proteomes" id="UP000199470">
    <property type="component" value="Unassembled WGS sequence"/>
</dbReference>
<dbReference type="CDD" id="cd00158">
    <property type="entry name" value="RHOD"/>
    <property type="match status" value="1"/>
</dbReference>
<keyword evidence="3" id="KW-0808">Transferase</keyword>
<sequence>MKFFIDNIFILAIVLLSGGALLWPLLTQRGKRASALEVTQLINRGKAAIVDVREAKEFADGHLPDAKNIPLAELATRMGELDKFKSKSVIVVCQSGARAAKAANQLQQAGFAEVLNLEGGVSAWKSAGLPIAK</sequence>
<dbReference type="Pfam" id="PF00581">
    <property type="entry name" value="Rhodanese"/>
    <property type="match status" value="1"/>
</dbReference>
<dbReference type="InterPro" id="IPR050229">
    <property type="entry name" value="GlpE_sulfurtransferase"/>
</dbReference>
<evidence type="ECO:0000313" key="3">
    <source>
        <dbReference type="EMBL" id="SFL74516.1"/>
    </source>
</evidence>
<dbReference type="EMBL" id="FOTW01000007">
    <property type="protein sequence ID" value="SFL74516.1"/>
    <property type="molecule type" value="Genomic_DNA"/>
</dbReference>
<reference evidence="3 4" key="1">
    <citation type="submission" date="2016-10" db="EMBL/GenBank/DDBJ databases">
        <authorList>
            <person name="de Groot N.N."/>
        </authorList>
    </citation>
    <scope>NUCLEOTIDE SEQUENCE [LARGE SCALE GENOMIC DNA]</scope>
    <source>
        <strain evidence="3 4">ATCC 43154</strain>
    </source>
</reference>
<keyword evidence="4" id="KW-1185">Reference proteome</keyword>
<evidence type="ECO:0000256" key="1">
    <source>
        <dbReference type="SAM" id="Phobius"/>
    </source>
</evidence>
<feature type="domain" description="Rhodanese" evidence="2">
    <location>
        <begin position="43"/>
        <end position="133"/>
    </location>
</feature>
<dbReference type="PANTHER" id="PTHR43031:SF18">
    <property type="entry name" value="RHODANESE-RELATED SULFURTRANSFERASES"/>
    <property type="match status" value="1"/>
</dbReference>
<feature type="transmembrane region" description="Helical" evidence="1">
    <location>
        <begin position="7"/>
        <end position="26"/>
    </location>
</feature>
<dbReference type="InterPro" id="IPR001763">
    <property type="entry name" value="Rhodanese-like_dom"/>
</dbReference>
<dbReference type="OrthoDB" id="1445766at2"/>
<dbReference type="Gene3D" id="3.40.250.10">
    <property type="entry name" value="Rhodanese-like domain"/>
    <property type="match status" value="1"/>
</dbReference>
<dbReference type="SMART" id="SM00450">
    <property type="entry name" value="RHOD"/>
    <property type="match status" value="1"/>
</dbReference>
<proteinExistence type="predicted"/>
<dbReference type="PROSITE" id="PS50206">
    <property type="entry name" value="RHODANESE_3"/>
    <property type="match status" value="1"/>
</dbReference>
<keyword evidence="1" id="KW-0472">Membrane</keyword>
<evidence type="ECO:0000313" key="4">
    <source>
        <dbReference type="Proteomes" id="UP000199470"/>
    </source>
</evidence>
<keyword evidence="1" id="KW-1133">Transmembrane helix</keyword>
<dbReference type="STRING" id="758825.SAMN02982985_01329"/>
<dbReference type="SUPFAM" id="SSF52821">
    <property type="entry name" value="Rhodanese/Cell cycle control phosphatase"/>
    <property type="match status" value="1"/>
</dbReference>
<dbReference type="RefSeq" id="WP_093385373.1">
    <property type="nucleotide sequence ID" value="NZ_FOTW01000007.1"/>
</dbReference>
<gene>
    <name evidence="3" type="ORF">SAMN02982985_01329</name>
</gene>
<dbReference type="GO" id="GO:0016740">
    <property type="term" value="F:transferase activity"/>
    <property type="evidence" value="ECO:0007669"/>
    <property type="project" value="UniProtKB-KW"/>
</dbReference>
<keyword evidence="1" id="KW-0812">Transmembrane</keyword>
<dbReference type="InterPro" id="IPR036873">
    <property type="entry name" value="Rhodanese-like_dom_sf"/>
</dbReference>
<protein>
    <submittedName>
        <fullName evidence="3">Rhodanese-related sulfurtransferase</fullName>
    </submittedName>
</protein>
<accession>A0A1I4K7Q5</accession>
<organism evidence="3 4">
    <name type="scientific">Rugamonas rubra</name>
    <dbReference type="NCBI Taxonomy" id="758825"/>
    <lineage>
        <taxon>Bacteria</taxon>
        <taxon>Pseudomonadati</taxon>
        <taxon>Pseudomonadota</taxon>
        <taxon>Betaproteobacteria</taxon>
        <taxon>Burkholderiales</taxon>
        <taxon>Oxalobacteraceae</taxon>
        <taxon>Telluria group</taxon>
        <taxon>Rugamonas</taxon>
    </lineage>
</organism>